<protein>
    <submittedName>
        <fullName evidence="2">Uncharacterized protein</fullName>
    </submittedName>
</protein>
<reference evidence="2 3" key="1">
    <citation type="journal article" date="2019" name="Int. J. Syst. Evol. Microbiol.">
        <title>The Global Catalogue of Microorganisms (GCM) 10K type strain sequencing project: providing services to taxonomists for standard genome sequencing and annotation.</title>
        <authorList>
            <consortium name="The Broad Institute Genomics Platform"/>
            <consortium name="The Broad Institute Genome Sequencing Center for Infectious Disease"/>
            <person name="Wu L."/>
            <person name="Ma J."/>
        </authorList>
    </citation>
    <scope>NUCLEOTIDE SEQUENCE [LARGE SCALE GENOMIC DNA]</scope>
    <source>
        <strain evidence="2 3">JCM 12662</strain>
    </source>
</reference>
<feature type="transmembrane region" description="Helical" evidence="1">
    <location>
        <begin position="35"/>
        <end position="56"/>
    </location>
</feature>
<keyword evidence="1" id="KW-0472">Membrane</keyword>
<keyword evidence="3" id="KW-1185">Reference proteome</keyword>
<proteinExistence type="predicted"/>
<dbReference type="RefSeq" id="WP_425541671.1">
    <property type="nucleotide sequence ID" value="NZ_BAAACW010000045.1"/>
</dbReference>
<sequence length="82" mass="9274">MLYFSTSLLKICAASSVMGIIARESYQYLSAHINSTMGLLMAVFIGCTTYLSMLYLMKLKELHVLILEIKNKVRLVVTQTHD</sequence>
<dbReference type="EMBL" id="BAAACW010000045">
    <property type="protein sequence ID" value="GAA0357069.1"/>
    <property type="molecule type" value="Genomic_DNA"/>
</dbReference>
<keyword evidence="1" id="KW-1133">Transmembrane helix</keyword>
<name>A0ABN0X7G7_9LACT</name>
<organism evidence="2 3">
    <name type="scientific">Alkalibacterium iburiense</name>
    <dbReference type="NCBI Taxonomy" id="290589"/>
    <lineage>
        <taxon>Bacteria</taxon>
        <taxon>Bacillati</taxon>
        <taxon>Bacillota</taxon>
        <taxon>Bacilli</taxon>
        <taxon>Lactobacillales</taxon>
        <taxon>Carnobacteriaceae</taxon>
        <taxon>Alkalibacterium</taxon>
    </lineage>
</organism>
<evidence type="ECO:0000313" key="2">
    <source>
        <dbReference type="EMBL" id="GAA0357069.1"/>
    </source>
</evidence>
<gene>
    <name evidence="2" type="ORF">GCM10008932_07440</name>
</gene>
<evidence type="ECO:0000313" key="3">
    <source>
        <dbReference type="Proteomes" id="UP001501166"/>
    </source>
</evidence>
<comment type="caution">
    <text evidence="2">The sequence shown here is derived from an EMBL/GenBank/DDBJ whole genome shotgun (WGS) entry which is preliminary data.</text>
</comment>
<evidence type="ECO:0000256" key="1">
    <source>
        <dbReference type="SAM" id="Phobius"/>
    </source>
</evidence>
<dbReference type="Proteomes" id="UP001501166">
    <property type="component" value="Unassembled WGS sequence"/>
</dbReference>
<accession>A0ABN0X7G7</accession>
<keyword evidence="1" id="KW-0812">Transmembrane</keyword>